<evidence type="ECO:0000313" key="2">
    <source>
        <dbReference type="Proteomes" id="UP000654604"/>
    </source>
</evidence>
<comment type="caution">
    <text evidence="1">The sequence shown here is derived from an EMBL/GenBank/DDBJ whole genome shotgun (WGS) entry which is preliminary data.</text>
</comment>
<reference evidence="1 2" key="1">
    <citation type="submission" date="2020-10" db="EMBL/GenBank/DDBJ databases">
        <authorList>
            <person name="Castelo-Branco R."/>
            <person name="Eusebio N."/>
            <person name="Adriana R."/>
            <person name="Vieira A."/>
            <person name="Brugerolle De Fraissinette N."/>
            <person name="Rezende De Castro R."/>
            <person name="Schneider M.P."/>
            <person name="Vasconcelos V."/>
            <person name="Leao P.N."/>
        </authorList>
    </citation>
    <scope>NUCLEOTIDE SEQUENCE [LARGE SCALE GENOMIC DNA]</scope>
    <source>
        <strain evidence="1 2">LEGE 03274</strain>
    </source>
</reference>
<dbReference type="EMBL" id="JADEWC010000002">
    <property type="protein sequence ID" value="MBE9221422.1"/>
    <property type="molecule type" value="Genomic_DNA"/>
</dbReference>
<sequence length="62" mass="7067">MDNNLKINNPLVKLDEKINLAIKKALEKHQKLGESVVISENGENKIYTGSEIKILLDKYQDD</sequence>
<proteinExistence type="predicted"/>
<gene>
    <name evidence="1" type="ORF">IQ215_01810</name>
</gene>
<keyword evidence="2" id="KW-1185">Reference proteome</keyword>
<evidence type="ECO:0000313" key="1">
    <source>
        <dbReference type="EMBL" id="MBE9221422.1"/>
    </source>
</evidence>
<dbReference type="Proteomes" id="UP000654604">
    <property type="component" value="Unassembled WGS sequence"/>
</dbReference>
<organism evidence="1 2">
    <name type="scientific">Cyanobacterium stanieri LEGE 03274</name>
    <dbReference type="NCBI Taxonomy" id="1828756"/>
    <lineage>
        <taxon>Bacteria</taxon>
        <taxon>Bacillati</taxon>
        <taxon>Cyanobacteriota</taxon>
        <taxon>Cyanophyceae</taxon>
        <taxon>Oscillatoriophycideae</taxon>
        <taxon>Chroococcales</taxon>
        <taxon>Geminocystaceae</taxon>
        <taxon>Cyanobacterium</taxon>
    </lineage>
</organism>
<accession>A0ABR9V0P5</accession>
<dbReference type="RefSeq" id="WP_193799611.1">
    <property type="nucleotide sequence ID" value="NZ_JADEWC010000002.1"/>
</dbReference>
<evidence type="ECO:0008006" key="3">
    <source>
        <dbReference type="Google" id="ProtNLM"/>
    </source>
</evidence>
<protein>
    <recommendedName>
        <fullName evidence="3">Phage protein</fullName>
    </recommendedName>
</protein>
<name>A0ABR9V0P5_9CHRO</name>